<feature type="compositionally biased region" description="Polar residues" evidence="1">
    <location>
        <begin position="19"/>
        <end position="28"/>
    </location>
</feature>
<proteinExistence type="predicted"/>
<dbReference type="OrthoDB" id="3598281at2759"/>
<protein>
    <recommendedName>
        <fullName evidence="2">DUF7605 domain-containing protein</fullName>
    </recommendedName>
</protein>
<feature type="compositionally biased region" description="Basic and acidic residues" evidence="1">
    <location>
        <begin position="8"/>
        <end position="18"/>
    </location>
</feature>
<dbReference type="InterPro" id="IPR056024">
    <property type="entry name" value="DUF7605"/>
</dbReference>
<dbReference type="InterPro" id="IPR027417">
    <property type="entry name" value="P-loop_NTPase"/>
</dbReference>
<feature type="domain" description="DUF7605" evidence="2">
    <location>
        <begin position="707"/>
        <end position="884"/>
    </location>
</feature>
<evidence type="ECO:0000256" key="1">
    <source>
        <dbReference type="SAM" id="MobiDB-lite"/>
    </source>
</evidence>
<feature type="compositionally biased region" description="Acidic residues" evidence="1">
    <location>
        <begin position="298"/>
        <end position="335"/>
    </location>
</feature>
<dbReference type="EMBL" id="JABCIY010000151">
    <property type="protein sequence ID" value="KAF7192035.1"/>
    <property type="molecule type" value="Genomic_DNA"/>
</dbReference>
<dbReference type="AlphaFoldDB" id="A0A8H6VME2"/>
<organism evidence="3 4">
    <name type="scientific">Pseudocercospora fuligena</name>
    <dbReference type="NCBI Taxonomy" id="685502"/>
    <lineage>
        <taxon>Eukaryota</taxon>
        <taxon>Fungi</taxon>
        <taxon>Dikarya</taxon>
        <taxon>Ascomycota</taxon>
        <taxon>Pezizomycotina</taxon>
        <taxon>Dothideomycetes</taxon>
        <taxon>Dothideomycetidae</taxon>
        <taxon>Mycosphaerellales</taxon>
        <taxon>Mycosphaerellaceae</taxon>
        <taxon>Pseudocercospora</taxon>
    </lineage>
</organism>
<gene>
    <name evidence="3" type="ORF">HII31_06680</name>
</gene>
<feature type="region of interest" description="Disordered" evidence="1">
    <location>
        <begin position="279"/>
        <end position="351"/>
    </location>
</feature>
<dbReference type="PANTHER" id="PTHR36681">
    <property type="entry name" value="NUCLEAR GTPASE, GERMINAL CENTER-ASSOCIATED, TANDEM DUPLICATE 3"/>
    <property type="match status" value="1"/>
</dbReference>
<dbReference type="Proteomes" id="UP000660729">
    <property type="component" value="Unassembled WGS sequence"/>
</dbReference>
<evidence type="ECO:0000313" key="4">
    <source>
        <dbReference type="Proteomes" id="UP000660729"/>
    </source>
</evidence>
<comment type="caution">
    <text evidence="3">The sequence shown here is derived from an EMBL/GenBank/DDBJ whole genome shotgun (WGS) entry which is preliminary data.</text>
</comment>
<evidence type="ECO:0000259" key="2">
    <source>
        <dbReference type="Pfam" id="PF24564"/>
    </source>
</evidence>
<dbReference type="Pfam" id="PF24564">
    <property type="entry name" value="DUF7605"/>
    <property type="match status" value="1"/>
</dbReference>
<evidence type="ECO:0000313" key="3">
    <source>
        <dbReference type="EMBL" id="KAF7192035.1"/>
    </source>
</evidence>
<dbReference type="PANTHER" id="PTHR36681:SF3">
    <property type="entry name" value="NUCLEAR GTPASE, GERMINAL CENTER-ASSOCIATED, TANDEM DUPLICATE 3"/>
    <property type="match status" value="1"/>
</dbReference>
<keyword evidence="4" id="KW-1185">Reference proteome</keyword>
<reference evidence="3" key="1">
    <citation type="submission" date="2020-04" db="EMBL/GenBank/DDBJ databases">
        <title>Draft genome resource of the tomato pathogen Pseudocercospora fuligena.</title>
        <authorList>
            <person name="Zaccaron A."/>
        </authorList>
    </citation>
    <scope>NUCLEOTIDE SEQUENCE</scope>
    <source>
        <strain evidence="3">PF001</strain>
    </source>
</reference>
<dbReference type="SUPFAM" id="SSF52540">
    <property type="entry name" value="P-loop containing nucleoside triphosphate hydrolases"/>
    <property type="match status" value="1"/>
</dbReference>
<feature type="region of interest" description="Disordered" evidence="1">
    <location>
        <begin position="1"/>
        <end position="34"/>
    </location>
</feature>
<name>A0A8H6VME2_9PEZI</name>
<dbReference type="Gene3D" id="3.40.50.300">
    <property type="entry name" value="P-loop containing nucleotide triphosphate hydrolases"/>
    <property type="match status" value="1"/>
</dbReference>
<accession>A0A8H6VME2</accession>
<sequence>MEAFDLSKSIDVKQENHSQRLAGSSPHQQSHEETLFVSDVEDEDYDDLEEINADEFLQSTFYNENTEALPSAATYDKDFAQIPKDIKNLLTDVQSAISEERKEHPRYKHMFNEADRLKEFPSTKKLRINIVGKSGSGKSSLLNSVLGRPDAAKALAAGKGCTHVPTAYESSFPKQTTACAAEVVFFSESEIRRKFELMLQNYCIWHFEEHDWPMEEEQTLEDAAQTAFDAFRSLFCEKDEFATAEAGEQFLKSAKEERSDVIDQLMAWCELLLPDYPIQNEDCERTGGSTLSTKRGEDDEGGENQSNEEEGNDGESVDEENDEDADEESEEDDGNEIMIDSEKPPQTKAFEADTQQDIRELVESYAFSSSVYKKASLWPLVKTVRIGLKGIRVLDYVVLVDWPGADDTNQLRANASADRIYDCDELWIVSSAARICSEPTVMGMLARYGGTIPCSVICTQIDANRDDELAAEMKRQGYDTKRHDGLLAEEKSLQKLVIGTHAKLEGFRSVERNGFIKVIAGGTKRQRCDPDRIRREIARFDRELSDYSQRLTNVEQLRLEAIVQVRQQYVRFELSTRLEKHSKEGAMLKLFFASNEHYMAHKGAKKVHGPVLSPEATGIPALREHLLVIAAPHTLNAFRAYIDHKVAVLLEGIAIVVDPGELERCQNAVKMVVQKKDRLPEWQHYYLQQARCQVHEHFVTPIMDRLQALQAAALKVLAGKKPWAFSSIRAFVRKDGRHETRSIEWESWNEQFLDDTADIILENWDYFADVNSDNFRRLQEKLLGECRDIVAQMDNTSAQYRLDRERFTEFIESQLRGIHHLCQDSKAELKKKLGIAKIEATQDDEENPTGYFSLAMQGTWDQCKEYKGTGSKMKILTALETQLKLSEDRSPFALVANSLAKAISDNVEEQTRAVIEGVERVMDDIKVWLDLTLKEEADAPEDLEVRDRLKAYLEKGIPRFNDIRACLKMIERRYETVPQVVVKQE</sequence>